<dbReference type="Proteomes" id="UP000789423">
    <property type="component" value="Unassembled WGS sequence"/>
</dbReference>
<dbReference type="InterPro" id="IPR033877">
    <property type="entry name" value="Frm2/Hbn1"/>
</dbReference>
<dbReference type="SUPFAM" id="SSF55469">
    <property type="entry name" value="FMN-dependent nitroreductase-like"/>
    <property type="match status" value="1"/>
</dbReference>
<dbReference type="CDD" id="cd02140">
    <property type="entry name" value="Frm2-like"/>
    <property type="match status" value="1"/>
</dbReference>
<evidence type="ECO:0000259" key="1">
    <source>
        <dbReference type="Pfam" id="PF00881"/>
    </source>
</evidence>
<evidence type="ECO:0000313" key="3">
    <source>
        <dbReference type="Proteomes" id="UP000789423"/>
    </source>
</evidence>
<gene>
    <name evidence="2" type="ORF">BACCIP111899_02894</name>
</gene>
<organism evidence="2 3">
    <name type="scientific">Bacillus rhizoplanae</name>
    <dbReference type="NCBI Taxonomy" id="2880966"/>
    <lineage>
        <taxon>Bacteria</taxon>
        <taxon>Bacillati</taxon>
        <taxon>Bacillota</taxon>
        <taxon>Bacilli</taxon>
        <taxon>Bacillales</taxon>
        <taxon>Bacillaceae</taxon>
        <taxon>Bacillus</taxon>
    </lineage>
</organism>
<evidence type="ECO:0000313" key="2">
    <source>
        <dbReference type="EMBL" id="CAG9613675.1"/>
    </source>
</evidence>
<comment type="caution">
    <text evidence="2">The sequence shown here is derived from an EMBL/GenBank/DDBJ whole genome shotgun (WGS) entry which is preliminary data.</text>
</comment>
<reference evidence="2 3" key="1">
    <citation type="submission" date="2021-10" db="EMBL/GenBank/DDBJ databases">
        <authorList>
            <person name="Criscuolo A."/>
        </authorList>
    </citation>
    <scope>NUCLEOTIDE SEQUENCE [LARGE SCALE GENOMIC DNA]</scope>
    <source>
        <strain evidence="3">CIP 111899</strain>
    </source>
</reference>
<dbReference type="Gene3D" id="3.40.109.10">
    <property type="entry name" value="NADH Oxidase"/>
    <property type="match status" value="1"/>
</dbReference>
<accession>A0ABN8A2B9</accession>
<protein>
    <recommendedName>
        <fullName evidence="1">Nitroreductase domain-containing protein</fullName>
    </recommendedName>
</protein>
<dbReference type="InterPro" id="IPR000415">
    <property type="entry name" value="Nitroreductase-like"/>
</dbReference>
<dbReference type="InterPro" id="IPR029479">
    <property type="entry name" value="Nitroreductase"/>
</dbReference>
<dbReference type="RefSeq" id="WP_230575729.1">
    <property type="nucleotide sequence ID" value="NZ_CAKJTI010000015.1"/>
</dbReference>
<dbReference type="PANTHER" id="PTHR43035:SF1">
    <property type="entry name" value="FATTY ACID REPRESSION MUTANT PROTEIN 2-RELATED"/>
    <property type="match status" value="1"/>
</dbReference>
<dbReference type="Pfam" id="PF00881">
    <property type="entry name" value="Nitroreductase"/>
    <property type="match status" value="1"/>
</dbReference>
<name>A0ABN8A2B9_9BACI</name>
<feature type="domain" description="Nitroreductase" evidence="1">
    <location>
        <begin position="32"/>
        <end position="200"/>
    </location>
</feature>
<dbReference type="PANTHER" id="PTHR43035">
    <property type="entry name" value="FATTY ACID REPRESSION MUTANT PROTEIN 2-RELATED"/>
    <property type="match status" value="1"/>
</dbReference>
<sequence length="221" mass="25350">MSFLDKLFGNSTSQEEVNHAEHTTKDFYSAVADRRSIYAISKEAVVSDERIQEVVNHAVKHTPSSFNSQSARVVVLLGEQHDKLWNITRNTLKEIVPADQFSSTEEKMTAFGNGYGTVLFFEDNSVIEYLQENFALYKDNFPVWSQQSSGMLQFVIWTSLELEGFGATLQHYNPLIDDEVKKEWNIPSNWQLIAQMPFGKPVAPANNKEFKPTEERIKFFK</sequence>
<dbReference type="EMBL" id="CAKJTI010000015">
    <property type="protein sequence ID" value="CAG9613675.1"/>
    <property type="molecule type" value="Genomic_DNA"/>
</dbReference>
<keyword evidence="3" id="KW-1185">Reference proteome</keyword>
<proteinExistence type="predicted"/>